<feature type="region of interest" description="Disordered" evidence="1">
    <location>
        <begin position="1"/>
        <end position="27"/>
    </location>
</feature>
<proteinExistence type="predicted"/>
<gene>
    <name evidence="2" type="ORF">AAFF_G00175770</name>
</gene>
<name>A0AAD7RLQ4_9TELE</name>
<protein>
    <submittedName>
        <fullName evidence="2">Uncharacterized protein</fullName>
    </submittedName>
</protein>
<sequence length="114" mass="12385">MQTPAGLTDRAQGSVPRSGWSGQVGGGGSCPVEPLQVLKGSSLDLWHVLLTGELASVRIHLLQGSPLKARLRHSTKRIPPNLHFYSERSERKVTEAVKEHGNSVIRPFSGTPQR</sequence>
<reference evidence="2" key="1">
    <citation type="journal article" date="2023" name="Science">
        <title>Genome structures resolve the early diversification of teleost fishes.</title>
        <authorList>
            <person name="Parey E."/>
            <person name="Louis A."/>
            <person name="Montfort J."/>
            <person name="Bouchez O."/>
            <person name="Roques C."/>
            <person name="Iampietro C."/>
            <person name="Lluch J."/>
            <person name="Castinel A."/>
            <person name="Donnadieu C."/>
            <person name="Desvignes T."/>
            <person name="Floi Bucao C."/>
            <person name="Jouanno E."/>
            <person name="Wen M."/>
            <person name="Mejri S."/>
            <person name="Dirks R."/>
            <person name="Jansen H."/>
            <person name="Henkel C."/>
            <person name="Chen W.J."/>
            <person name="Zahm M."/>
            <person name="Cabau C."/>
            <person name="Klopp C."/>
            <person name="Thompson A.W."/>
            <person name="Robinson-Rechavi M."/>
            <person name="Braasch I."/>
            <person name="Lecointre G."/>
            <person name="Bobe J."/>
            <person name="Postlethwait J.H."/>
            <person name="Berthelot C."/>
            <person name="Roest Crollius H."/>
            <person name="Guiguen Y."/>
        </authorList>
    </citation>
    <scope>NUCLEOTIDE SEQUENCE</scope>
    <source>
        <strain evidence="2">NC1722</strain>
    </source>
</reference>
<keyword evidence="3" id="KW-1185">Reference proteome</keyword>
<evidence type="ECO:0000256" key="1">
    <source>
        <dbReference type="SAM" id="MobiDB-lite"/>
    </source>
</evidence>
<comment type="caution">
    <text evidence="2">The sequence shown here is derived from an EMBL/GenBank/DDBJ whole genome shotgun (WGS) entry which is preliminary data.</text>
</comment>
<evidence type="ECO:0000313" key="3">
    <source>
        <dbReference type="Proteomes" id="UP001221898"/>
    </source>
</evidence>
<accession>A0AAD7RLQ4</accession>
<organism evidence="2 3">
    <name type="scientific">Aldrovandia affinis</name>
    <dbReference type="NCBI Taxonomy" id="143900"/>
    <lineage>
        <taxon>Eukaryota</taxon>
        <taxon>Metazoa</taxon>
        <taxon>Chordata</taxon>
        <taxon>Craniata</taxon>
        <taxon>Vertebrata</taxon>
        <taxon>Euteleostomi</taxon>
        <taxon>Actinopterygii</taxon>
        <taxon>Neopterygii</taxon>
        <taxon>Teleostei</taxon>
        <taxon>Notacanthiformes</taxon>
        <taxon>Halosauridae</taxon>
        <taxon>Aldrovandia</taxon>
    </lineage>
</organism>
<feature type="region of interest" description="Disordered" evidence="1">
    <location>
        <begin position="93"/>
        <end position="114"/>
    </location>
</feature>
<dbReference type="Proteomes" id="UP001221898">
    <property type="component" value="Unassembled WGS sequence"/>
</dbReference>
<dbReference type="AlphaFoldDB" id="A0AAD7RLQ4"/>
<dbReference type="EMBL" id="JAINUG010000232">
    <property type="protein sequence ID" value="KAJ8386257.1"/>
    <property type="molecule type" value="Genomic_DNA"/>
</dbReference>
<evidence type="ECO:0000313" key="2">
    <source>
        <dbReference type="EMBL" id="KAJ8386257.1"/>
    </source>
</evidence>